<dbReference type="Pfam" id="PF02653">
    <property type="entry name" value="BPD_transp_2"/>
    <property type="match status" value="1"/>
</dbReference>
<dbReference type="NCBIfam" id="TIGR03409">
    <property type="entry name" value="urea_trans_UrtB"/>
    <property type="match status" value="1"/>
</dbReference>
<dbReference type="GO" id="GO:0006865">
    <property type="term" value="P:amino acid transport"/>
    <property type="evidence" value="ECO:0007669"/>
    <property type="project" value="UniProtKB-KW"/>
</dbReference>
<name>A0A2W5KCB7_ANCNO</name>
<evidence type="ECO:0000256" key="1">
    <source>
        <dbReference type="ARBA" id="ARBA00004651"/>
    </source>
</evidence>
<keyword evidence="5" id="KW-0029">Amino-acid transport</keyword>
<evidence type="ECO:0000256" key="6">
    <source>
        <dbReference type="ARBA" id="ARBA00022989"/>
    </source>
</evidence>
<comment type="caution">
    <text evidence="11">The sequence shown here is derived from an EMBL/GenBank/DDBJ whole genome shotgun (WGS) entry which is preliminary data.</text>
</comment>
<evidence type="ECO:0000313" key="11">
    <source>
        <dbReference type="EMBL" id="PZQ13669.1"/>
    </source>
</evidence>
<accession>A0A2W5KCB7</accession>
<feature type="transmembrane region" description="Helical" evidence="9">
    <location>
        <begin position="303"/>
        <end position="323"/>
    </location>
</feature>
<dbReference type="GO" id="GO:0005886">
    <property type="term" value="C:plasma membrane"/>
    <property type="evidence" value="ECO:0007669"/>
    <property type="project" value="UniProtKB-SubCell"/>
</dbReference>
<dbReference type="CDD" id="cd06582">
    <property type="entry name" value="TM_PBP1_LivH_like"/>
    <property type="match status" value="1"/>
</dbReference>
<evidence type="ECO:0000256" key="4">
    <source>
        <dbReference type="ARBA" id="ARBA00022692"/>
    </source>
</evidence>
<dbReference type="InterPro" id="IPR017779">
    <property type="entry name" value="ABC_UrtB_bac"/>
</dbReference>
<sequence length="535" mass="55127">MASLLRKAAALVVASILLVVPALALDRPVIVGQACGGPVAMTEAANALTAGVATASKEDAAWAATLAGAAIDRTLKCGAAPVIAAPSGALDAATLAPSASADGSSPLLSLKNRPLFEIARAAATLFAGATPGERGAALSALERRAGSLPPELFEKAAEAEADAGLKERILGVGQAALLGSPDVAKRISAIERISAGADRRSLTQIAGLRSDPAYAGDAAFKAAVDAGVASIETRLKISNALNTLYNGLSFASILFMASAGLAIIFGLMGVINLAQGEFIMIGAYVTYAVQETIRAAAPGLLDWYLIAAIPIVFLVTAGVGVALEATLVRRLYSRPLMTLLATWAVSLLIVNLVRVAIGTQNLQFVTPFWMSGGHLVTGDFIVTWNRLFAIVFAVATLALTWFVLKRTPLGLNIRAVTQNRAMAGCVGIATRRVDMMAFGLGSGLAGLAGLALCPIYNVNPQMGSNFIVDSFMVVVLGGVGTLAGTVIASLGVGQVNVLIEPLYGAVAAKVIVLLMIIAFLQWRPEGLFAVKGRRK</sequence>
<gene>
    <name evidence="11" type="primary">urtB</name>
    <name evidence="11" type="ORF">DI565_14100</name>
</gene>
<dbReference type="AlphaFoldDB" id="A0A2W5KCB7"/>
<keyword evidence="4 9" id="KW-0812">Transmembrane</keyword>
<dbReference type="EMBL" id="QFPN01000007">
    <property type="protein sequence ID" value="PZQ13669.1"/>
    <property type="molecule type" value="Genomic_DNA"/>
</dbReference>
<evidence type="ECO:0000256" key="8">
    <source>
        <dbReference type="ARBA" id="ARBA00037998"/>
    </source>
</evidence>
<evidence type="ECO:0000256" key="7">
    <source>
        <dbReference type="ARBA" id="ARBA00023136"/>
    </source>
</evidence>
<feature type="transmembrane region" description="Helical" evidence="9">
    <location>
        <begin position="502"/>
        <end position="522"/>
    </location>
</feature>
<feature type="transmembrane region" description="Helical" evidence="9">
    <location>
        <begin position="335"/>
        <end position="357"/>
    </location>
</feature>
<feature type="transmembrane region" description="Helical" evidence="9">
    <location>
        <begin position="437"/>
        <end position="458"/>
    </location>
</feature>
<keyword evidence="6 9" id="KW-1133">Transmembrane helix</keyword>
<keyword evidence="7 9" id="KW-0472">Membrane</keyword>
<keyword evidence="2" id="KW-0813">Transport</keyword>
<protein>
    <submittedName>
        <fullName evidence="11">Urea ABC transporter permease subunit UrtB</fullName>
    </submittedName>
</protein>
<feature type="transmembrane region" description="Helical" evidence="9">
    <location>
        <begin position="387"/>
        <end position="404"/>
    </location>
</feature>
<feature type="transmembrane region" description="Helical" evidence="9">
    <location>
        <begin position="470"/>
        <end position="490"/>
    </location>
</feature>
<proteinExistence type="inferred from homology"/>
<comment type="subcellular location">
    <subcellularLocation>
        <location evidence="1">Cell membrane</location>
        <topology evidence="1">Multi-pass membrane protein</topology>
    </subcellularLocation>
</comment>
<dbReference type="Proteomes" id="UP000249577">
    <property type="component" value="Unassembled WGS sequence"/>
</dbReference>
<dbReference type="InterPro" id="IPR001851">
    <property type="entry name" value="ABC_transp_permease"/>
</dbReference>
<reference evidence="11 12" key="1">
    <citation type="submission" date="2017-08" db="EMBL/GenBank/DDBJ databases">
        <title>Infants hospitalized years apart are colonized by the same room-sourced microbial strains.</title>
        <authorList>
            <person name="Brooks B."/>
            <person name="Olm M.R."/>
            <person name="Firek B.A."/>
            <person name="Baker R."/>
            <person name="Thomas B.C."/>
            <person name="Morowitz M.J."/>
            <person name="Banfield J.F."/>
        </authorList>
    </citation>
    <scope>NUCLEOTIDE SEQUENCE [LARGE SCALE GENOMIC DNA]</scope>
    <source>
        <strain evidence="11">S2_005_003_R2_43</strain>
    </source>
</reference>
<keyword evidence="10" id="KW-0732">Signal</keyword>
<evidence type="ECO:0000256" key="2">
    <source>
        <dbReference type="ARBA" id="ARBA00022448"/>
    </source>
</evidence>
<dbReference type="GO" id="GO:0022857">
    <property type="term" value="F:transmembrane transporter activity"/>
    <property type="evidence" value="ECO:0007669"/>
    <property type="project" value="InterPro"/>
</dbReference>
<evidence type="ECO:0000256" key="10">
    <source>
        <dbReference type="SAM" id="SignalP"/>
    </source>
</evidence>
<feature type="transmembrane region" description="Helical" evidence="9">
    <location>
        <begin position="248"/>
        <end position="271"/>
    </location>
</feature>
<dbReference type="InterPro" id="IPR052157">
    <property type="entry name" value="BCAA_transport_permease"/>
</dbReference>
<organism evidence="11 12">
    <name type="scientific">Ancylobacter novellus</name>
    <name type="common">Thiobacillus novellus</name>
    <dbReference type="NCBI Taxonomy" id="921"/>
    <lineage>
        <taxon>Bacteria</taxon>
        <taxon>Pseudomonadati</taxon>
        <taxon>Pseudomonadota</taxon>
        <taxon>Alphaproteobacteria</taxon>
        <taxon>Hyphomicrobiales</taxon>
        <taxon>Xanthobacteraceae</taxon>
        <taxon>Ancylobacter</taxon>
    </lineage>
</organism>
<evidence type="ECO:0000313" key="12">
    <source>
        <dbReference type="Proteomes" id="UP000249577"/>
    </source>
</evidence>
<evidence type="ECO:0000256" key="5">
    <source>
        <dbReference type="ARBA" id="ARBA00022970"/>
    </source>
</evidence>
<feature type="chain" id="PRO_5016077741" evidence="10">
    <location>
        <begin position="25"/>
        <end position="535"/>
    </location>
</feature>
<dbReference type="PANTHER" id="PTHR11795:SF447">
    <property type="entry name" value="ABC TRANSPORTER PERMEASE PROTEIN"/>
    <property type="match status" value="1"/>
</dbReference>
<evidence type="ECO:0000256" key="9">
    <source>
        <dbReference type="SAM" id="Phobius"/>
    </source>
</evidence>
<keyword evidence="3" id="KW-1003">Cell membrane</keyword>
<comment type="similarity">
    <text evidence="8">Belongs to the binding-protein-dependent transport system permease family. LivHM subfamily.</text>
</comment>
<dbReference type="PANTHER" id="PTHR11795">
    <property type="entry name" value="BRANCHED-CHAIN AMINO ACID TRANSPORT SYSTEM PERMEASE PROTEIN LIVH"/>
    <property type="match status" value="1"/>
</dbReference>
<feature type="signal peptide" evidence="10">
    <location>
        <begin position="1"/>
        <end position="24"/>
    </location>
</feature>
<evidence type="ECO:0000256" key="3">
    <source>
        <dbReference type="ARBA" id="ARBA00022475"/>
    </source>
</evidence>